<evidence type="ECO:0000313" key="1">
    <source>
        <dbReference type="EMBL" id="SHG88081.1"/>
    </source>
</evidence>
<proteinExistence type="predicted"/>
<evidence type="ECO:0000313" key="2">
    <source>
        <dbReference type="Proteomes" id="UP000189796"/>
    </source>
</evidence>
<accession>A0A1M5NEZ3</accession>
<gene>
    <name evidence="1" type="ORF">SAMN05443248_2968</name>
</gene>
<reference evidence="1 2" key="1">
    <citation type="submission" date="2016-11" db="EMBL/GenBank/DDBJ databases">
        <authorList>
            <person name="Jaros S."/>
            <person name="Januszkiewicz K."/>
            <person name="Wedrychowicz H."/>
        </authorList>
    </citation>
    <scope>NUCLEOTIDE SEQUENCE [LARGE SCALE GENOMIC DNA]</scope>
    <source>
        <strain evidence="1 2">GAS138</strain>
    </source>
</reference>
<dbReference type="EMBL" id="LT670817">
    <property type="protein sequence ID" value="SHG88081.1"/>
    <property type="molecule type" value="Genomic_DNA"/>
</dbReference>
<sequence length="97" mass="10795">MGANFETMTLDGKLDREAVKQKFAEAQDQDRYENGHSYSGGFGMASGLMFVAGDEFADAKSANDYLDANCRKWEEARAVRFKRGDKTHWMIGAICAS</sequence>
<name>A0A1M5NEZ3_9BRAD</name>
<organism evidence="1 2">
    <name type="scientific">Bradyrhizobium erythrophlei</name>
    <dbReference type="NCBI Taxonomy" id="1437360"/>
    <lineage>
        <taxon>Bacteria</taxon>
        <taxon>Pseudomonadati</taxon>
        <taxon>Pseudomonadota</taxon>
        <taxon>Alphaproteobacteria</taxon>
        <taxon>Hyphomicrobiales</taxon>
        <taxon>Nitrobacteraceae</taxon>
        <taxon>Bradyrhizobium</taxon>
    </lineage>
</organism>
<protein>
    <submittedName>
        <fullName evidence="1">Uncharacterized protein</fullName>
    </submittedName>
</protein>
<dbReference type="RefSeq" id="WP_079601893.1">
    <property type="nucleotide sequence ID" value="NZ_LT670817.1"/>
</dbReference>
<dbReference type="Proteomes" id="UP000189796">
    <property type="component" value="Chromosome I"/>
</dbReference>
<dbReference type="OrthoDB" id="4242197at2"/>
<dbReference type="AlphaFoldDB" id="A0A1M5NEZ3"/>